<dbReference type="EMBL" id="JAPMUA010000001">
    <property type="protein sequence ID" value="MDG3584320.1"/>
    <property type="molecule type" value="Genomic_DNA"/>
</dbReference>
<evidence type="ECO:0008006" key="4">
    <source>
        <dbReference type="Google" id="ProtNLM"/>
    </source>
</evidence>
<proteinExistence type="predicted"/>
<evidence type="ECO:0000256" key="1">
    <source>
        <dbReference type="SAM" id="Phobius"/>
    </source>
</evidence>
<feature type="transmembrane region" description="Helical" evidence="1">
    <location>
        <begin position="129"/>
        <end position="147"/>
    </location>
</feature>
<evidence type="ECO:0000313" key="2">
    <source>
        <dbReference type="EMBL" id="MDG3584320.1"/>
    </source>
</evidence>
<comment type="caution">
    <text evidence="2">The sequence shown here is derived from an EMBL/GenBank/DDBJ whole genome shotgun (WGS) entry which is preliminary data.</text>
</comment>
<gene>
    <name evidence="2" type="ORF">OSR52_00460</name>
</gene>
<feature type="transmembrane region" description="Helical" evidence="1">
    <location>
        <begin position="12"/>
        <end position="34"/>
    </location>
</feature>
<feature type="transmembrane region" description="Helical" evidence="1">
    <location>
        <begin position="40"/>
        <end position="60"/>
    </location>
</feature>
<sequence length="270" mass="31033">MKLLKQIFDFYLDSSIHVALAVYALARITMLSFGLGYDEVISYALFFGTIVEYGFIKYSSLAKHYLFVDKKYLKIIQFFGGICFIIAAYYVFRLNYKTLFVAGGLVVLAFLYVVPALTTKRNIRSLKGIKIYIVGLTWSVSTVILPLLNNDMPMQANVYVEVLQRFIYIIAIMIPFEIRDLNTDEAWLRTLPQVLGVRWVKLLGTLLAVFFCVLSLFKYNFAYKYQLVELGVGGLIILSILFATKNRSKYYASFFVESISVVWWLAMLLV</sequence>
<organism evidence="2 3">
    <name type="scientific">Galbibacter pacificus</name>
    <dbReference type="NCBI Taxonomy" id="2996052"/>
    <lineage>
        <taxon>Bacteria</taxon>
        <taxon>Pseudomonadati</taxon>
        <taxon>Bacteroidota</taxon>
        <taxon>Flavobacteriia</taxon>
        <taxon>Flavobacteriales</taxon>
        <taxon>Flavobacteriaceae</taxon>
        <taxon>Galbibacter</taxon>
    </lineage>
</organism>
<evidence type="ECO:0000313" key="3">
    <source>
        <dbReference type="Proteomes" id="UP001153642"/>
    </source>
</evidence>
<accession>A0ABT6FM78</accession>
<keyword evidence="1" id="KW-0812">Transmembrane</keyword>
<feature type="transmembrane region" description="Helical" evidence="1">
    <location>
        <begin position="223"/>
        <end position="243"/>
    </location>
</feature>
<feature type="transmembrane region" description="Helical" evidence="1">
    <location>
        <begin position="199"/>
        <end position="217"/>
    </location>
</feature>
<reference evidence="2" key="1">
    <citation type="submission" date="2022-11" db="EMBL/GenBank/DDBJ databases">
        <title>High-quality draft genome sequence of Galbibacter sp. strain CMA-7.</title>
        <authorList>
            <person name="Wei L."/>
            <person name="Dong C."/>
            <person name="Shao Z."/>
        </authorList>
    </citation>
    <scope>NUCLEOTIDE SEQUENCE</scope>
    <source>
        <strain evidence="2">CMA-7</strain>
    </source>
</reference>
<feature type="transmembrane region" description="Helical" evidence="1">
    <location>
        <begin position="250"/>
        <end position="269"/>
    </location>
</feature>
<name>A0ABT6FM78_9FLAO</name>
<keyword evidence="1" id="KW-0472">Membrane</keyword>
<dbReference type="RefSeq" id="WP_277898093.1">
    <property type="nucleotide sequence ID" value="NZ_JAPMUA010000001.1"/>
</dbReference>
<feature type="transmembrane region" description="Helical" evidence="1">
    <location>
        <begin position="98"/>
        <end position="117"/>
    </location>
</feature>
<protein>
    <recommendedName>
        <fullName evidence="4">Prenyltransferase</fullName>
    </recommendedName>
</protein>
<feature type="transmembrane region" description="Helical" evidence="1">
    <location>
        <begin position="72"/>
        <end position="92"/>
    </location>
</feature>
<keyword evidence="3" id="KW-1185">Reference proteome</keyword>
<keyword evidence="1" id="KW-1133">Transmembrane helix</keyword>
<dbReference type="Proteomes" id="UP001153642">
    <property type="component" value="Unassembled WGS sequence"/>
</dbReference>